<evidence type="ECO:0000313" key="5">
    <source>
        <dbReference type="EMBL" id="RRJ30576.1"/>
    </source>
</evidence>
<dbReference type="EMBL" id="RRCH01000021">
    <property type="protein sequence ID" value="RRJ30576.1"/>
    <property type="molecule type" value="Genomic_DNA"/>
</dbReference>
<dbReference type="Proteomes" id="UP000282322">
    <property type="component" value="Unassembled WGS sequence"/>
</dbReference>
<dbReference type="PROSITE" id="PS51257">
    <property type="entry name" value="PROKAR_LIPOPROTEIN"/>
    <property type="match status" value="1"/>
</dbReference>
<evidence type="ECO:0000256" key="3">
    <source>
        <dbReference type="ARBA" id="ARBA00022729"/>
    </source>
</evidence>
<sequence length="380" mass="42019">MLKTAGGLFIGGLAGCISGQSGTGSTPPSDGTGRSVSVAPVGDVSLESRPERIFSVYPQYADMAVALGYGDALNAVYVPEMSGPTMNHYYDRLNGVSFDWNDLATPLSDGLVPELLYELDSDIHFADPAWVSTQKGWTQADITDVREHIAPWIGNFYSGTHADPPAGYADRYEYYTLWELFGAIAELLGEQERYRSLKEIHADVHSTIESKLPPKNERPTAVRVTLGDGVFWTYHLNRPGYWLADTRPLGAVDAFADQNWEQLWGEVGYEAMVEADPDIILHLWGMTPDYSTEQALDTMANHPVGTQLSAVANDRVYAQGMRYQGPIMNLFQLEMTAKQLYPDQFGAWPGYVDGEPYPEIPKDEQLFDRDRVATIITGAG</sequence>
<dbReference type="Pfam" id="PF01497">
    <property type="entry name" value="Peripla_BP_2"/>
    <property type="match status" value="1"/>
</dbReference>
<evidence type="ECO:0000256" key="2">
    <source>
        <dbReference type="ARBA" id="ARBA00022448"/>
    </source>
</evidence>
<dbReference type="PANTHER" id="PTHR30532:SF1">
    <property type="entry name" value="IRON(3+)-HYDROXAMATE-BINDING PROTEIN FHUD"/>
    <property type="match status" value="1"/>
</dbReference>
<organism evidence="5 6">
    <name type="scientific">Halocatena pleomorpha</name>
    <dbReference type="NCBI Taxonomy" id="1785090"/>
    <lineage>
        <taxon>Archaea</taxon>
        <taxon>Methanobacteriati</taxon>
        <taxon>Methanobacteriota</taxon>
        <taxon>Stenosarchaea group</taxon>
        <taxon>Halobacteria</taxon>
        <taxon>Halobacteriales</taxon>
        <taxon>Natronomonadaceae</taxon>
        <taxon>Halocatena</taxon>
    </lineage>
</organism>
<reference evidence="5 6" key="1">
    <citation type="submission" date="2018-11" db="EMBL/GenBank/DDBJ databases">
        <title>Taxonoimc description of Halomarina strain SPP-AMP-1.</title>
        <authorList>
            <person name="Pal Y."/>
            <person name="Srinivasana K."/>
            <person name="Verma A."/>
            <person name="Kumar P."/>
        </authorList>
    </citation>
    <scope>NUCLEOTIDE SEQUENCE [LARGE SCALE GENOMIC DNA]</scope>
    <source>
        <strain evidence="5 6">SPP-AMP-1</strain>
    </source>
</reference>
<dbReference type="InterPro" id="IPR051313">
    <property type="entry name" value="Bact_iron-sidero_bind"/>
</dbReference>
<keyword evidence="3" id="KW-0732">Signal</keyword>
<comment type="caution">
    <text evidence="5">The sequence shown here is derived from an EMBL/GenBank/DDBJ whole genome shotgun (WGS) entry which is preliminary data.</text>
</comment>
<evidence type="ECO:0000259" key="4">
    <source>
        <dbReference type="PROSITE" id="PS50983"/>
    </source>
</evidence>
<keyword evidence="2" id="KW-0813">Transport</keyword>
<name>A0A3P3RAT8_9EURY</name>
<accession>A0A3P3RAT8</accession>
<evidence type="ECO:0000256" key="1">
    <source>
        <dbReference type="ARBA" id="ARBA00004196"/>
    </source>
</evidence>
<feature type="domain" description="Fe/B12 periplasmic-binding" evidence="4">
    <location>
        <begin position="52"/>
        <end position="348"/>
    </location>
</feature>
<dbReference type="PROSITE" id="PS50983">
    <property type="entry name" value="FE_B12_PBP"/>
    <property type="match status" value="1"/>
</dbReference>
<keyword evidence="6" id="KW-1185">Reference proteome</keyword>
<dbReference type="PANTHER" id="PTHR30532">
    <property type="entry name" value="IRON III DICITRATE-BINDING PERIPLASMIC PROTEIN"/>
    <property type="match status" value="1"/>
</dbReference>
<dbReference type="AlphaFoldDB" id="A0A3P3RAT8"/>
<gene>
    <name evidence="5" type="ORF">EIK79_09260</name>
</gene>
<comment type="subcellular location">
    <subcellularLocation>
        <location evidence="1">Cell envelope</location>
    </subcellularLocation>
</comment>
<dbReference type="SUPFAM" id="SSF53807">
    <property type="entry name" value="Helical backbone' metal receptor"/>
    <property type="match status" value="1"/>
</dbReference>
<dbReference type="InterPro" id="IPR002491">
    <property type="entry name" value="ABC_transptr_periplasmic_BD"/>
</dbReference>
<proteinExistence type="predicted"/>
<dbReference type="Gene3D" id="3.40.50.1980">
    <property type="entry name" value="Nitrogenase molybdenum iron protein domain"/>
    <property type="match status" value="2"/>
</dbReference>
<protein>
    <submittedName>
        <fullName evidence="5">ABC transporter substrate-binding protein</fullName>
    </submittedName>
</protein>
<evidence type="ECO:0000313" key="6">
    <source>
        <dbReference type="Proteomes" id="UP000282322"/>
    </source>
</evidence>